<dbReference type="Proteomes" id="UP000451471">
    <property type="component" value="Unassembled WGS sequence"/>
</dbReference>
<comment type="caution">
    <text evidence="2">The sequence shown here is derived from an EMBL/GenBank/DDBJ whole genome shotgun (WGS) entry which is preliminary data.</text>
</comment>
<keyword evidence="3" id="KW-1185">Reference proteome</keyword>
<keyword evidence="1" id="KW-0472">Membrane</keyword>
<gene>
    <name evidence="2" type="ORF">GQS65_11980</name>
</gene>
<proteinExistence type="predicted"/>
<evidence type="ECO:0000313" key="2">
    <source>
        <dbReference type="EMBL" id="MWG35196.1"/>
    </source>
</evidence>
<evidence type="ECO:0000313" key="3">
    <source>
        <dbReference type="Proteomes" id="UP000451471"/>
    </source>
</evidence>
<accession>A0A6B0GJU7</accession>
<organism evidence="2 3">
    <name type="scientific">Halomarina oriensis</name>
    <dbReference type="NCBI Taxonomy" id="671145"/>
    <lineage>
        <taxon>Archaea</taxon>
        <taxon>Methanobacteriati</taxon>
        <taxon>Methanobacteriota</taxon>
        <taxon>Stenosarchaea group</taxon>
        <taxon>Halobacteria</taxon>
        <taxon>Halobacteriales</taxon>
        <taxon>Natronomonadaceae</taxon>
        <taxon>Halomarina</taxon>
    </lineage>
</organism>
<feature type="transmembrane region" description="Helical" evidence="1">
    <location>
        <begin position="45"/>
        <end position="66"/>
    </location>
</feature>
<keyword evidence="1" id="KW-0812">Transmembrane</keyword>
<feature type="transmembrane region" description="Helical" evidence="1">
    <location>
        <begin position="78"/>
        <end position="107"/>
    </location>
</feature>
<dbReference type="EMBL" id="WSZK01000018">
    <property type="protein sequence ID" value="MWG35196.1"/>
    <property type="molecule type" value="Genomic_DNA"/>
</dbReference>
<name>A0A6B0GJU7_9EURY</name>
<sequence length="114" mass="11646">MSMSAYASGRRSTPLGIYLVAGLAVLSGLSSVAGGLGHVGSIVGIPLGLLLLAIGMVKLFVGVGLLTRSQSAYRWALWIHGLGGLLDLLGGNLLGTLFAVVVVGYLLSKAAYFE</sequence>
<dbReference type="AlphaFoldDB" id="A0A6B0GJU7"/>
<dbReference type="RefSeq" id="WP_158204885.1">
    <property type="nucleotide sequence ID" value="NZ_WSZK01000018.1"/>
</dbReference>
<evidence type="ECO:0000256" key="1">
    <source>
        <dbReference type="SAM" id="Phobius"/>
    </source>
</evidence>
<protein>
    <submittedName>
        <fullName evidence="2">Uncharacterized protein</fullName>
    </submittedName>
</protein>
<reference evidence="2 3" key="1">
    <citation type="submission" date="2019-12" db="EMBL/GenBank/DDBJ databases">
        <title>Halocatena pleomorpha gen. nov. sp. nov., an extremely halophilic archaeon of family Halobacteriaceae isolated from saltpan soil.</title>
        <authorList>
            <person name="Pal Y."/>
            <person name="Verma A."/>
            <person name="Krishnamurthi S."/>
            <person name="Kumar P."/>
        </authorList>
    </citation>
    <scope>NUCLEOTIDE SEQUENCE [LARGE SCALE GENOMIC DNA]</scope>
    <source>
        <strain evidence="2 3">JCM 16495</strain>
    </source>
</reference>
<keyword evidence="1" id="KW-1133">Transmembrane helix</keyword>